<keyword evidence="1" id="KW-1133">Transmembrane helix</keyword>
<evidence type="ECO:0000313" key="2">
    <source>
        <dbReference type="EMBL" id="KUG14329.1"/>
    </source>
</evidence>
<dbReference type="EMBL" id="LNQE01001670">
    <property type="protein sequence ID" value="KUG14329.1"/>
    <property type="molecule type" value="Genomic_DNA"/>
</dbReference>
<proteinExistence type="predicted"/>
<comment type="caution">
    <text evidence="2">The sequence shown here is derived from an EMBL/GenBank/DDBJ whole genome shotgun (WGS) entry which is preliminary data.</text>
</comment>
<accession>A0A0W8F0I6</accession>
<evidence type="ECO:0000256" key="1">
    <source>
        <dbReference type="SAM" id="Phobius"/>
    </source>
</evidence>
<feature type="transmembrane region" description="Helical" evidence="1">
    <location>
        <begin position="15"/>
        <end position="36"/>
    </location>
</feature>
<gene>
    <name evidence="2" type="ORF">ASZ90_016022</name>
</gene>
<dbReference type="AlphaFoldDB" id="A0A0W8F0I6"/>
<protein>
    <submittedName>
        <fullName evidence="2">Uncharacterized protein</fullName>
    </submittedName>
</protein>
<name>A0A0W8F0I6_9ZZZZ</name>
<reference evidence="2" key="1">
    <citation type="journal article" date="2015" name="Proc. Natl. Acad. Sci. U.S.A.">
        <title>Networks of energetic and metabolic interactions define dynamics in microbial communities.</title>
        <authorList>
            <person name="Embree M."/>
            <person name="Liu J.K."/>
            <person name="Al-Bassam M.M."/>
            <person name="Zengler K."/>
        </authorList>
    </citation>
    <scope>NUCLEOTIDE SEQUENCE</scope>
</reference>
<sequence length="44" mass="5089">MGVVDTRIFIGKKSAIVYSVIFILRIFLQPSITDLINVQYLKKF</sequence>
<keyword evidence="1" id="KW-0812">Transmembrane</keyword>
<keyword evidence="1" id="KW-0472">Membrane</keyword>
<organism evidence="2">
    <name type="scientific">hydrocarbon metagenome</name>
    <dbReference type="NCBI Taxonomy" id="938273"/>
    <lineage>
        <taxon>unclassified sequences</taxon>
        <taxon>metagenomes</taxon>
        <taxon>ecological metagenomes</taxon>
    </lineage>
</organism>